<dbReference type="Gene3D" id="3.30.830.10">
    <property type="entry name" value="Metalloenzyme, LuxS/M16 peptidase-like"/>
    <property type="match status" value="2"/>
</dbReference>
<keyword evidence="2" id="KW-0378">Hydrolase</keyword>
<dbReference type="NCBIfam" id="NF047422">
    <property type="entry name" value="YfmF_fam"/>
    <property type="match status" value="1"/>
</dbReference>
<protein>
    <submittedName>
        <fullName evidence="2">Zinc protease</fullName>
    </submittedName>
</protein>
<name>A0A0B5AQX7_9BACL</name>
<dbReference type="PANTHER" id="PTHR11851:SF186">
    <property type="entry name" value="INACTIVE METALLOPROTEASE YMFF-RELATED"/>
    <property type="match status" value="1"/>
</dbReference>
<organism evidence="2 3">
    <name type="scientific">Jeotgalibacillus malaysiensis</name>
    <dbReference type="NCBI Taxonomy" id="1508404"/>
    <lineage>
        <taxon>Bacteria</taxon>
        <taxon>Bacillati</taxon>
        <taxon>Bacillota</taxon>
        <taxon>Bacilli</taxon>
        <taxon>Bacillales</taxon>
        <taxon>Caryophanaceae</taxon>
        <taxon>Jeotgalibacillus</taxon>
    </lineage>
</organism>
<dbReference type="STRING" id="1508404.JMA_17450"/>
<dbReference type="PANTHER" id="PTHR11851">
    <property type="entry name" value="METALLOPROTEASE"/>
    <property type="match status" value="1"/>
</dbReference>
<dbReference type="EMBL" id="CP009416">
    <property type="protein sequence ID" value="AJD91062.1"/>
    <property type="molecule type" value="Genomic_DNA"/>
</dbReference>
<dbReference type="InterPro" id="IPR011249">
    <property type="entry name" value="Metalloenz_LuxS/M16"/>
</dbReference>
<dbReference type="GO" id="GO:0046872">
    <property type="term" value="F:metal ion binding"/>
    <property type="evidence" value="ECO:0007669"/>
    <property type="project" value="InterPro"/>
</dbReference>
<dbReference type="KEGG" id="jeo:JMA_17450"/>
<sequence length="426" mass="48401">MHLDEYKIKQNGLNIRIVKTEKFKTNQFVFKFKSLLTKDDVTARALLPYVLQSSTDKWPTTAIFRSHLDDLYGASAAVDVNKKGEYHILTFAVDVPNEKYLQDKTPLTEKALEVLSEMIFNPLLEDGVFSEKVTEAEKRTLMQKLKAVKDDKMRYASQRLVEEMCSDEAYALHPNGIETELERVTPESLFNTYNQMIQNDEVDLYIVGDVETDQIEALCNEKFSLGERENIYAKQQHIKIDESKKVVEKQQIKQGKLNIGYRSQTVYGDDDYLSMAVMNGILGGFPHSKLFINVREKESLAYYAASRLESHKGLIVIMSGVDPGKIEKAEEIIERQLELIKSGEISDQELSQTKAVMTNQMLETLDSPRGIVEVLYQGETAGIPVKIQDWFKGIEDVTKENVIKAANKLIKDTTYVLTAKEVAESA</sequence>
<dbReference type="InterPro" id="IPR050361">
    <property type="entry name" value="MPP/UQCRC_Complex"/>
</dbReference>
<dbReference type="GO" id="GO:0006508">
    <property type="term" value="P:proteolysis"/>
    <property type="evidence" value="ECO:0007669"/>
    <property type="project" value="UniProtKB-KW"/>
</dbReference>
<dbReference type="Pfam" id="PF05193">
    <property type="entry name" value="Peptidase_M16_C"/>
    <property type="match status" value="1"/>
</dbReference>
<dbReference type="GO" id="GO:0008233">
    <property type="term" value="F:peptidase activity"/>
    <property type="evidence" value="ECO:0007669"/>
    <property type="project" value="UniProtKB-KW"/>
</dbReference>
<gene>
    <name evidence="2" type="ORF">JMA_17450</name>
</gene>
<dbReference type="SUPFAM" id="SSF63411">
    <property type="entry name" value="LuxS/MPP-like metallohydrolase"/>
    <property type="match status" value="2"/>
</dbReference>
<feature type="domain" description="Peptidase M16 C-terminal" evidence="1">
    <location>
        <begin position="184"/>
        <end position="355"/>
    </location>
</feature>
<dbReference type="Proteomes" id="UP000031449">
    <property type="component" value="Chromosome"/>
</dbReference>
<dbReference type="InterPro" id="IPR007863">
    <property type="entry name" value="Peptidase_M16_C"/>
</dbReference>
<dbReference type="AlphaFoldDB" id="A0A0B5AQX7"/>
<reference evidence="2 3" key="1">
    <citation type="submission" date="2014-08" db="EMBL/GenBank/DDBJ databases">
        <title>Complete genome of a marine bacteria Jeotgalibacillus malaysiensis.</title>
        <authorList>
            <person name="Yaakop A.S."/>
            <person name="Chan K.-G."/>
            <person name="Goh K.M."/>
        </authorList>
    </citation>
    <scope>NUCLEOTIDE SEQUENCE [LARGE SCALE GENOMIC DNA]</scope>
    <source>
        <strain evidence="2 3">D5</strain>
    </source>
</reference>
<accession>A0A0B5AQX7</accession>
<keyword evidence="2" id="KW-0645">Protease</keyword>
<evidence type="ECO:0000313" key="2">
    <source>
        <dbReference type="EMBL" id="AJD91062.1"/>
    </source>
</evidence>
<evidence type="ECO:0000259" key="1">
    <source>
        <dbReference type="Pfam" id="PF05193"/>
    </source>
</evidence>
<dbReference type="HOGENOM" id="CLU_052943_0_0_9"/>
<keyword evidence="3" id="KW-1185">Reference proteome</keyword>
<proteinExistence type="predicted"/>
<dbReference type="BioCyc" id="JESP1508404:G14D9-11000-MONOMER"/>
<evidence type="ECO:0000313" key="3">
    <source>
        <dbReference type="Proteomes" id="UP000031449"/>
    </source>
</evidence>
<dbReference type="OrthoDB" id="9762085at2"/>